<dbReference type="KEGG" id="laj:A0128_07365"/>
<name>A0A1D7UVN9_9LEPT</name>
<dbReference type="SUPFAM" id="SSF53383">
    <property type="entry name" value="PLP-dependent transferases"/>
    <property type="match status" value="1"/>
</dbReference>
<dbReference type="Gene3D" id="3.40.640.10">
    <property type="entry name" value="Type I PLP-dependent aspartate aminotransferase-like (Major domain)"/>
    <property type="match status" value="1"/>
</dbReference>
<feature type="modified residue" description="N6-(pyridoxal phosphate)lysine" evidence="11">
    <location>
        <position position="220"/>
    </location>
</feature>
<dbReference type="InterPro" id="IPR026385">
    <property type="entry name" value="LegC-like"/>
</dbReference>
<keyword evidence="4 13" id="KW-0808">Transferase</keyword>
<evidence type="ECO:0000256" key="4">
    <source>
        <dbReference type="ARBA" id="ARBA00022679"/>
    </source>
</evidence>
<dbReference type="FunFam" id="3.40.640.10:FF:000090">
    <property type="entry name" value="Pyridoxal phosphate-dependent aminotransferase"/>
    <property type="match status" value="1"/>
</dbReference>
<gene>
    <name evidence="13" type="ORF">A0128_07365</name>
</gene>
<evidence type="ECO:0000256" key="7">
    <source>
        <dbReference type="ARBA" id="ARBA00051587"/>
    </source>
</evidence>
<dbReference type="InterPro" id="IPR015424">
    <property type="entry name" value="PyrdxlP-dep_Trfase"/>
</dbReference>
<protein>
    <recommendedName>
        <fullName evidence="9">GDP-perosamine synthase</fullName>
        <ecNumber evidence="8">2.6.1.102</ecNumber>
    </recommendedName>
</protein>
<dbReference type="PANTHER" id="PTHR30244">
    <property type="entry name" value="TRANSAMINASE"/>
    <property type="match status" value="1"/>
</dbReference>
<accession>A0A1D7UVN9</accession>
<evidence type="ECO:0000256" key="1">
    <source>
        <dbReference type="ARBA" id="ARBA00001933"/>
    </source>
</evidence>
<dbReference type="PANTHER" id="PTHR30244:SF30">
    <property type="entry name" value="BLR5990 PROTEIN"/>
    <property type="match status" value="1"/>
</dbReference>
<evidence type="ECO:0000256" key="3">
    <source>
        <dbReference type="ARBA" id="ARBA00022576"/>
    </source>
</evidence>
<keyword evidence="5 11" id="KW-0663">Pyridoxal phosphate</keyword>
<dbReference type="InterPro" id="IPR015422">
    <property type="entry name" value="PyrdxlP-dep_Trfase_small"/>
</dbReference>
<dbReference type="GO" id="GO:0030170">
    <property type="term" value="F:pyridoxal phosphate binding"/>
    <property type="evidence" value="ECO:0007669"/>
    <property type="project" value="TreeGrafter"/>
</dbReference>
<dbReference type="CDD" id="cd00616">
    <property type="entry name" value="AHBA_syn"/>
    <property type="match status" value="1"/>
</dbReference>
<dbReference type="EC" id="2.6.1.102" evidence="8"/>
<evidence type="ECO:0000256" key="11">
    <source>
        <dbReference type="PIRSR" id="PIRSR000390-2"/>
    </source>
</evidence>
<dbReference type="Proteomes" id="UP000094197">
    <property type="component" value="Chromosome 1"/>
</dbReference>
<evidence type="ECO:0000256" key="2">
    <source>
        <dbReference type="ARBA" id="ARBA00005125"/>
    </source>
</evidence>
<dbReference type="InterPro" id="IPR000653">
    <property type="entry name" value="DegT/StrS_aminotransferase"/>
</dbReference>
<comment type="catalytic activity">
    <reaction evidence="7">
        <text>GDP-alpha-D-perosamine + 2-oxoglutarate = GDP-4-dehydro-alpha-D-rhamnose + L-glutamate</text>
        <dbReference type="Rhea" id="RHEA:36779"/>
        <dbReference type="ChEBI" id="CHEBI:16810"/>
        <dbReference type="ChEBI" id="CHEBI:29985"/>
        <dbReference type="ChEBI" id="CHEBI:57964"/>
        <dbReference type="ChEBI" id="CHEBI:73996"/>
        <dbReference type="EC" id="2.6.1.102"/>
    </reaction>
</comment>
<comment type="similarity">
    <text evidence="6 12">Belongs to the DegT/DnrJ/EryC1 family.</text>
</comment>
<dbReference type="EMBL" id="CP015217">
    <property type="protein sequence ID" value="AOP33675.1"/>
    <property type="molecule type" value="Genomic_DNA"/>
</dbReference>
<dbReference type="InterPro" id="IPR015421">
    <property type="entry name" value="PyrdxlP-dep_Trfase_major"/>
</dbReference>
<organism evidence="13 14">
    <name type="scientific">Leptospira tipperaryensis</name>
    <dbReference type="NCBI Taxonomy" id="2564040"/>
    <lineage>
        <taxon>Bacteria</taxon>
        <taxon>Pseudomonadati</taxon>
        <taxon>Spirochaetota</taxon>
        <taxon>Spirochaetia</taxon>
        <taxon>Leptospirales</taxon>
        <taxon>Leptospiraceae</taxon>
        <taxon>Leptospira</taxon>
    </lineage>
</organism>
<dbReference type="NCBIfam" id="TIGR04181">
    <property type="entry name" value="NHT_00031"/>
    <property type="match status" value="1"/>
</dbReference>
<evidence type="ECO:0000256" key="9">
    <source>
        <dbReference type="ARBA" id="ARBA00074221"/>
    </source>
</evidence>
<evidence type="ECO:0000256" key="8">
    <source>
        <dbReference type="ARBA" id="ARBA00066317"/>
    </source>
</evidence>
<dbReference type="GO" id="GO:0102933">
    <property type="term" value="F:GDP-4-dehydro-6-deoxy-D-mannose-4-aminotransferase activity"/>
    <property type="evidence" value="ECO:0007669"/>
    <property type="project" value="UniProtKB-EC"/>
</dbReference>
<dbReference type="Pfam" id="PF01041">
    <property type="entry name" value="DegT_DnrJ_EryC1"/>
    <property type="match status" value="1"/>
</dbReference>
<dbReference type="GO" id="GO:0000271">
    <property type="term" value="P:polysaccharide biosynthetic process"/>
    <property type="evidence" value="ECO:0007669"/>
    <property type="project" value="TreeGrafter"/>
</dbReference>
<evidence type="ECO:0000256" key="10">
    <source>
        <dbReference type="PIRSR" id="PIRSR000390-1"/>
    </source>
</evidence>
<evidence type="ECO:0000313" key="13">
    <source>
        <dbReference type="EMBL" id="AOP33675.1"/>
    </source>
</evidence>
<feature type="active site" description="Proton acceptor" evidence="10">
    <location>
        <position position="220"/>
    </location>
</feature>
<dbReference type="PIRSF" id="PIRSF000390">
    <property type="entry name" value="PLP_StrS"/>
    <property type="match status" value="1"/>
</dbReference>
<sequence>MKQNFDTLPTRIVESIRKVVGDSPVALHEPTFSGNEWKYVKECIDTSFVSSVGKFVDRFELELAQFTGAKHAIAVVNGTAALHIALKLAGVNPGDEVLIPSLTFIATANAVSYCDAIPHFVDSEESTLGIDPNTIREYLTSITEIRNNQCINKTTGRIIRAIVPMHTFGHPSDLDGILSLAKDFHLQLVEDAAESLGSSYHERHTGTFGLLGTLSFNGNKTITTGGGGAILTENSEIAKRAKHITTTAKIPHRWEYVHDEIGYNYRMPNINAALGCAQLEQMPEFLKSKRELFQKYKDSFSSIEDVFIFEEPKESRSNYWLQTLVLSNKVSQKRDEILTVTNDSGVMTRPCWSLMHKLKPFSDCPRMDLSVAISLEKRLINIPSGSGLLVSKNK</sequence>
<keyword evidence="14" id="KW-1185">Reference proteome</keyword>
<dbReference type="AlphaFoldDB" id="A0A1D7UVN9"/>
<dbReference type="OrthoDB" id="9810913at2"/>
<evidence type="ECO:0000256" key="6">
    <source>
        <dbReference type="ARBA" id="ARBA00037999"/>
    </source>
</evidence>
<evidence type="ECO:0000256" key="12">
    <source>
        <dbReference type="RuleBase" id="RU004508"/>
    </source>
</evidence>
<evidence type="ECO:0000313" key="14">
    <source>
        <dbReference type="Proteomes" id="UP000094197"/>
    </source>
</evidence>
<dbReference type="RefSeq" id="WP_069606910.1">
    <property type="nucleotide sequence ID" value="NZ_CP015217.1"/>
</dbReference>
<keyword evidence="3 13" id="KW-0032">Aminotransferase</keyword>
<dbReference type="Gene3D" id="3.90.1150.10">
    <property type="entry name" value="Aspartate Aminotransferase, domain 1"/>
    <property type="match status" value="1"/>
</dbReference>
<evidence type="ECO:0000256" key="5">
    <source>
        <dbReference type="ARBA" id="ARBA00022898"/>
    </source>
</evidence>
<proteinExistence type="inferred from homology"/>
<comment type="cofactor">
    <cofactor evidence="1">
        <name>pyridoxal 5'-phosphate</name>
        <dbReference type="ChEBI" id="CHEBI:597326"/>
    </cofactor>
</comment>
<reference evidence="13 14" key="1">
    <citation type="submission" date="2016-04" db="EMBL/GenBank/DDBJ databases">
        <title>Complete genome seqeunce of Leptospira alstonii serovar Room22.</title>
        <authorList>
            <person name="Nally J.E."/>
            <person name="Bayles D.O."/>
            <person name="Hurley D."/>
            <person name="Fanning S."/>
            <person name="McMahon B.J."/>
            <person name="Arent Z."/>
        </authorList>
    </citation>
    <scope>NUCLEOTIDE SEQUENCE [LARGE SCALE GENOMIC DNA]</scope>
    <source>
        <strain evidence="13 14">GWTS #1</strain>
    </source>
</reference>
<comment type="pathway">
    <text evidence="2">Bacterial outer membrane biogenesis; LPS O-antigen biosynthesis.</text>
</comment>